<dbReference type="InterPro" id="IPR055407">
    <property type="entry name" value="TraM_C"/>
</dbReference>
<dbReference type="Proteomes" id="UP001500841">
    <property type="component" value="Unassembled WGS sequence"/>
</dbReference>
<feature type="compositionally biased region" description="Polar residues" evidence="1">
    <location>
        <begin position="125"/>
        <end position="147"/>
    </location>
</feature>
<feature type="domain" description="Conjugative transposon TraM C-terminal" evidence="2">
    <location>
        <begin position="208"/>
        <end position="352"/>
    </location>
</feature>
<feature type="region of interest" description="Disordered" evidence="1">
    <location>
        <begin position="124"/>
        <end position="147"/>
    </location>
</feature>
<sequence length="356" mass="38022">MTTQEERKRKLLLFLPLLALPFLALGFFALGGGKGNAEAQTAAVSKGINTELPGAQLKQDKGANKMSLYNKAQRDSASARSHSAAGAFSALGWDTASFHKATGKSVNSTAESETKINQRLAEINRQISQSAPVSTRPSPNYTSTDQSADLEKMERLLKQKQQSSAPDPQMQQLNTMLDKIMQIQNPSLAKDKQKTVKATVTDSAFKAIPAIIDGNQKLAPGGVVKLRLQDTIKINGIKIPKGQTVFGSCNITNQRLLLDIKNIRLGTAIIPVNFTMFSLDGMAGIAAPEAELGEAAGSGADGALENMQFLSMDNSLSTQAATAGISAAKGLFGRKVRKIRVKLKGGETVLLRINKN</sequence>
<protein>
    <submittedName>
        <fullName evidence="3">Conjugative transposon protein TraM</fullName>
    </submittedName>
</protein>
<evidence type="ECO:0000259" key="2">
    <source>
        <dbReference type="Pfam" id="PF12508"/>
    </source>
</evidence>
<evidence type="ECO:0000313" key="3">
    <source>
        <dbReference type="EMBL" id="GAA4090973.1"/>
    </source>
</evidence>
<evidence type="ECO:0000256" key="1">
    <source>
        <dbReference type="SAM" id="MobiDB-lite"/>
    </source>
</evidence>
<reference evidence="4" key="1">
    <citation type="journal article" date="2019" name="Int. J. Syst. Evol. Microbiol.">
        <title>The Global Catalogue of Microorganisms (GCM) 10K type strain sequencing project: providing services to taxonomists for standard genome sequencing and annotation.</title>
        <authorList>
            <consortium name="The Broad Institute Genomics Platform"/>
            <consortium name="The Broad Institute Genome Sequencing Center for Infectious Disease"/>
            <person name="Wu L."/>
            <person name="Ma J."/>
        </authorList>
    </citation>
    <scope>NUCLEOTIDE SEQUENCE [LARGE SCALE GENOMIC DNA]</scope>
    <source>
        <strain evidence="4">JCM 17085</strain>
    </source>
</reference>
<keyword evidence="4" id="KW-1185">Reference proteome</keyword>
<comment type="caution">
    <text evidence="3">The sequence shown here is derived from an EMBL/GenBank/DDBJ whole genome shotgun (WGS) entry which is preliminary data.</text>
</comment>
<name>A0ABP7WLT2_9SPHI</name>
<accession>A0ABP7WLT2</accession>
<dbReference type="EMBL" id="BAABCV010000003">
    <property type="protein sequence ID" value="GAA4090973.1"/>
    <property type="molecule type" value="Genomic_DNA"/>
</dbReference>
<evidence type="ECO:0000313" key="4">
    <source>
        <dbReference type="Proteomes" id="UP001500841"/>
    </source>
</evidence>
<dbReference type="RefSeq" id="WP_345101577.1">
    <property type="nucleotide sequence ID" value="NZ_BAABCV010000003.1"/>
</dbReference>
<dbReference type="Pfam" id="PF12508">
    <property type="entry name" value="Transposon_TraM"/>
    <property type="match status" value="1"/>
</dbReference>
<organism evidence="3 4">
    <name type="scientific">Mucilaginibacter panaciglaebae</name>
    <dbReference type="NCBI Taxonomy" id="502331"/>
    <lineage>
        <taxon>Bacteria</taxon>
        <taxon>Pseudomonadati</taxon>
        <taxon>Bacteroidota</taxon>
        <taxon>Sphingobacteriia</taxon>
        <taxon>Sphingobacteriales</taxon>
        <taxon>Sphingobacteriaceae</taxon>
        <taxon>Mucilaginibacter</taxon>
    </lineage>
</organism>
<proteinExistence type="predicted"/>
<gene>
    <name evidence="3" type="primary">traM</name>
    <name evidence="3" type="ORF">GCM10022392_10920</name>
</gene>